<dbReference type="Proteomes" id="UP000654075">
    <property type="component" value="Unassembled WGS sequence"/>
</dbReference>
<keyword evidence="2 7" id="KW-0728">SH3 domain</keyword>
<dbReference type="InterPro" id="IPR001452">
    <property type="entry name" value="SH3_domain"/>
</dbReference>
<dbReference type="Gene3D" id="1.10.238.10">
    <property type="entry name" value="EF-hand"/>
    <property type="match status" value="1"/>
</dbReference>
<feature type="active site" evidence="6 8">
    <location>
        <position position="431"/>
    </location>
</feature>
<evidence type="ECO:0000259" key="10">
    <source>
        <dbReference type="PROSITE" id="PS50002"/>
    </source>
</evidence>
<dbReference type="InterPro" id="IPR011992">
    <property type="entry name" value="EF-hand-dom_pair"/>
</dbReference>
<dbReference type="SUPFAM" id="SSF54001">
    <property type="entry name" value="Cysteine proteinases"/>
    <property type="match status" value="1"/>
</dbReference>
<evidence type="ECO:0000313" key="14">
    <source>
        <dbReference type="Proteomes" id="UP000654075"/>
    </source>
</evidence>
<evidence type="ECO:0000256" key="4">
    <source>
        <dbReference type="ARBA" id="ARBA00022801"/>
    </source>
</evidence>
<feature type="domain" description="SH3" evidence="10">
    <location>
        <begin position="694"/>
        <end position="753"/>
    </location>
</feature>
<feature type="domain" description="EF-hand" evidence="12">
    <location>
        <begin position="28"/>
        <end position="63"/>
    </location>
</feature>
<feature type="domain" description="Calpain catalytic" evidence="11">
    <location>
        <begin position="409"/>
        <end position="678"/>
    </location>
</feature>
<dbReference type="SMART" id="SM00326">
    <property type="entry name" value="SH3"/>
    <property type="match status" value="1"/>
</dbReference>
<reference evidence="13" key="1">
    <citation type="submission" date="2021-02" db="EMBL/GenBank/DDBJ databases">
        <authorList>
            <person name="Dougan E. K."/>
            <person name="Rhodes N."/>
            <person name="Thang M."/>
            <person name="Chan C."/>
        </authorList>
    </citation>
    <scope>NUCLEOTIDE SEQUENCE</scope>
</reference>
<dbReference type="PRINTS" id="PR00704">
    <property type="entry name" value="CALPAIN"/>
</dbReference>
<evidence type="ECO:0000256" key="6">
    <source>
        <dbReference type="PIRSR" id="PIRSR622684-1"/>
    </source>
</evidence>
<gene>
    <name evidence="13" type="ORF">PGLA1383_LOCUS57123</name>
</gene>
<accession>A0A813HUU5</accession>
<evidence type="ECO:0000256" key="1">
    <source>
        <dbReference type="ARBA" id="ARBA00007623"/>
    </source>
</evidence>
<keyword evidence="3 8" id="KW-0645">Protease</keyword>
<dbReference type="Pfam" id="PF00018">
    <property type="entry name" value="SH3_1"/>
    <property type="match status" value="1"/>
</dbReference>
<comment type="caution">
    <text evidence="13">The sequence shown here is derived from an EMBL/GenBank/DDBJ whole genome shotgun (WGS) entry which is preliminary data.</text>
</comment>
<dbReference type="PROSITE" id="PS50203">
    <property type="entry name" value="CALPAIN_CAT"/>
    <property type="match status" value="1"/>
</dbReference>
<feature type="active site" evidence="6 8">
    <location>
        <position position="600"/>
    </location>
</feature>
<evidence type="ECO:0000256" key="9">
    <source>
        <dbReference type="SAM" id="MobiDB-lite"/>
    </source>
</evidence>
<evidence type="ECO:0000256" key="2">
    <source>
        <dbReference type="ARBA" id="ARBA00022443"/>
    </source>
</evidence>
<evidence type="ECO:0000256" key="8">
    <source>
        <dbReference type="PROSITE-ProRule" id="PRU00239"/>
    </source>
</evidence>
<feature type="region of interest" description="Disordered" evidence="9">
    <location>
        <begin position="113"/>
        <end position="144"/>
    </location>
</feature>
<dbReference type="PANTHER" id="PTHR10183">
    <property type="entry name" value="CALPAIN"/>
    <property type="match status" value="1"/>
</dbReference>
<evidence type="ECO:0000259" key="11">
    <source>
        <dbReference type="PROSITE" id="PS50203"/>
    </source>
</evidence>
<dbReference type="PANTHER" id="PTHR10183:SF379">
    <property type="entry name" value="CALPAIN-5"/>
    <property type="match status" value="1"/>
</dbReference>
<feature type="active site" evidence="6 8">
    <location>
        <position position="620"/>
    </location>
</feature>
<feature type="compositionally biased region" description="Basic and acidic residues" evidence="9">
    <location>
        <begin position="125"/>
        <end position="140"/>
    </location>
</feature>
<dbReference type="InterPro" id="IPR022684">
    <property type="entry name" value="Calpain_cysteine_protease"/>
</dbReference>
<keyword evidence="5 8" id="KW-0788">Thiol protease</keyword>
<evidence type="ECO:0000313" key="13">
    <source>
        <dbReference type="EMBL" id="CAE8642703.1"/>
    </source>
</evidence>
<evidence type="ECO:0000259" key="12">
    <source>
        <dbReference type="PROSITE" id="PS50222"/>
    </source>
</evidence>
<dbReference type="InterPro" id="IPR001300">
    <property type="entry name" value="Peptidase_C2_calpain_cat"/>
</dbReference>
<dbReference type="Gene3D" id="3.90.70.10">
    <property type="entry name" value="Cysteine proteinases"/>
    <property type="match status" value="1"/>
</dbReference>
<dbReference type="GO" id="GO:0005509">
    <property type="term" value="F:calcium ion binding"/>
    <property type="evidence" value="ECO:0007669"/>
    <property type="project" value="InterPro"/>
</dbReference>
<dbReference type="PROSITE" id="PS50222">
    <property type="entry name" value="EF_HAND_2"/>
    <property type="match status" value="1"/>
</dbReference>
<dbReference type="Pfam" id="PF00648">
    <property type="entry name" value="Peptidase_C2"/>
    <property type="match status" value="1"/>
</dbReference>
<dbReference type="GO" id="GO:0006508">
    <property type="term" value="P:proteolysis"/>
    <property type="evidence" value="ECO:0007669"/>
    <property type="project" value="UniProtKB-KW"/>
</dbReference>
<evidence type="ECO:0000256" key="3">
    <source>
        <dbReference type="ARBA" id="ARBA00022670"/>
    </source>
</evidence>
<organism evidence="13 14">
    <name type="scientific">Polarella glacialis</name>
    <name type="common">Dinoflagellate</name>
    <dbReference type="NCBI Taxonomy" id="89957"/>
    <lineage>
        <taxon>Eukaryota</taxon>
        <taxon>Sar</taxon>
        <taxon>Alveolata</taxon>
        <taxon>Dinophyceae</taxon>
        <taxon>Suessiales</taxon>
        <taxon>Suessiaceae</taxon>
        <taxon>Polarella</taxon>
    </lineage>
</organism>
<name>A0A813HUU5_POLGL</name>
<dbReference type="InterPro" id="IPR036028">
    <property type="entry name" value="SH3-like_dom_sf"/>
</dbReference>
<keyword evidence="14" id="KW-1185">Reference proteome</keyword>
<dbReference type="InterPro" id="IPR038765">
    <property type="entry name" value="Papain-like_cys_pep_sf"/>
</dbReference>
<dbReference type="AlphaFoldDB" id="A0A813HUU5"/>
<protein>
    <submittedName>
        <fullName evidence="13">Uncharacterized protein</fullName>
    </submittedName>
</protein>
<sequence length="882" mass="97855">MSLFALLSNDKDKAKEQRHAAEEAELVHYVKRVKDLFCEADARGDGVLSQQAFAQVLKELDPGCSQDHVDDVLRLLDKGHGVSHSDFVEWLMEEEDPELRRQLVEEISNAFEAADDEDGSDDDFHDAGQRPRVQHAKDPSQLEPVDVDLQQSVDDSLWASVARRLHLDPQEAAETYRRASAECDGSEVSIRTLVQELGMDFDDREGIQDFLKALEEARHDLTAQVETPGGLQQLAETPSEGSELTMFDKLIRTLDQEQAPAEEAWEFLRQGKVAMAKAEQKVAATFDGCVDELIERVRHYMVEPPVVNATAGQKVCFEMCMDEVDAIIARCRADGTRFTDLDWNMEDGSPEVFYVDRERPGWDCTVGKPAGYKRLTDIVKDSGKTTNKGLSSLFGGFSGGSSGSKPPLTKPMVFKGGVQPGDIIQGNIGTCFLLGALGALASKGAGSVEQLFIRYEVDVGVYGVRVNINGEWSYVIVDDLMPVDEAGQLMYGRCKDPQEVWVPVLEKAYCKMMTCYEMCDGGQASEAIAGFMGGVGGRFQVRKVHRREPSRYFTLLTEAKDKGWLVMTSFMPRRGGSGNVESSAGKCGEAVLPTGLVAGHAYAVIQLVEVHGNQLVCCMNPWGSGEWTGRWSDHNTTGEWTEEMIEATNWSDVDDGKFWMSIEDFVANTAGVDYARTFGMNWKKVTQYSHFPLKGELLATATKSYEAQDDSEISFSKGDHILVNSFSPPQWWSGSVNGTKGLFPEGSARLHDRPVACFDLLCSEGADSKEVTAVVMLMQRNTHMQRRWHKRKEDGLNYKDTEYSTIQLTIIDPKGRNAFTAEGSKRCIWGELSLTGRGIWRIYALASDGKRIPFTLRVYLKDGTASLREVHSADIQELAAAL</sequence>
<dbReference type="SUPFAM" id="SSF50044">
    <property type="entry name" value="SH3-domain"/>
    <property type="match status" value="1"/>
</dbReference>
<proteinExistence type="inferred from homology"/>
<dbReference type="Gene3D" id="2.30.30.40">
    <property type="entry name" value="SH3 Domains"/>
    <property type="match status" value="1"/>
</dbReference>
<dbReference type="EMBL" id="CAJNNV010033194">
    <property type="protein sequence ID" value="CAE8642703.1"/>
    <property type="molecule type" value="Genomic_DNA"/>
</dbReference>
<dbReference type="SUPFAM" id="SSF47473">
    <property type="entry name" value="EF-hand"/>
    <property type="match status" value="1"/>
</dbReference>
<dbReference type="OrthoDB" id="409124at2759"/>
<dbReference type="SMART" id="SM00230">
    <property type="entry name" value="CysPc"/>
    <property type="match status" value="1"/>
</dbReference>
<dbReference type="PROSITE" id="PS50002">
    <property type="entry name" value="SH3"/>
    <property type="match status" value="1"/>
</dbReference>
<comment type="similarity">
    <text evidence="1">Belongs to the peptidase C2 family.</text>
</comment>
<evidence type="ECO:0000256" key="5">
    <source>
        <dbReference type="ARBA" id="ARBA00022807"/>
    </source>
</evidence>
<dbReference type="InterPro" id="IPR002048">
    <property type="entry name" value="EF_hand_dom"/>
</dbReference>
<evidence type="ECO:0000256" key="7">
    <source>
        <dbReference type="PROSITE-ProRule" id="PRU00192"/>
    </source>
</evidence>
<dbReference type="GO" id="GO:0004198">
    <property type="term" value="F:calcium-dependent cysteine-type endopeptidase activity"/>
    <property type="evidence" value="ECO:0007669"/>
    <property type="project" value="InterPro"/>
</dbReference>
<feature type="compositionally biased region" description="Acidic residues" evidence="9">
    <location>
        <begin position="113"/>
        <end position="124"/>
    </location>
</feature>
<keyword evidence="4 8" id="KW-0378">Hydrolase</keyword>